<dbReference type="EMBL" id="MCFL01000022">
    <property type="protein sequence ID" value="ORZ35393.1"/>
    <property type="molecule type" value="Genomic_DNA"/>
</dbReference>
<evidence type="ECO:0000313" key="2">
    <source>
        <dbReference type="Proteomes" id="UP000193411"/>
    </source>
</evidence>
<name>A0A1Y2HNW3_9FUNG</name>
<gene>
    <name evidence="1" type="ORF">BCR44DRAFT_1434127</name>
</gene>
<reference evidence="1 2" key="1">
    <citation type="submission" date="2016-07" db="EMBL/GenBank/DDBJ databases">
        <title>Pervasive Adenine N6-methylation of Active Genes in Fungi.</title>
        <authorList>
            <consortium name="DOE Joint Genome Institute"/>
            <person name="Mondo S.J."/>
            <person name="Dannebaum R.O."/>
            <person name="Kuo R.C."/>
            <person name="Labutti K."/>
            <person name="Haridas S."/>
            <person name="Kuo A."/>
            <person name="Salamov A."/>
            <person name="Ahrendt S.R."/>
            <person name="Lipzen A."/>
            <person name="Sullivan W."/>
            <person name="Andreopoulos W.B."/>
            <person name="Clum A."/>
            <person name="Lindquist E."/>
            <person name="Daum C."/>
            <person name="Ramamoorthy G.K."/>
            <person name="Gryganskyi A."/>
            <person name="Culley D."/>
            <person name="Magnuson J.K."/>
            <person name="James T.Y."/>
            <person name="O'Malley M.A."/>
            <person name="Stajich J.E."/>
            <person name="Spatafora J.W."/>
            <person name="Visel A."/>
            <person name="Grigoriev I.V."/>
        </authorList>
    </citation>
    <scope>NUCLEOTIDE SEQUENCE [LARGE SCALE GENOMIC DNA]</scope>
    <source>
        <strain evidence="1 2">PL171</strain>
    </source>
</reference>
<dbReference type="Proteomes" id="UP000193411">
    <property type="component" value="Unassembled WGS sequence"/>
</dbReference>
<dbReference type="AlphaFoldDB" id="A0A1Y2HNW3"/>
<proteinExistence type="predicted"/>
<accession>A0A1Y2HNW3</accession>
<organism evidence="1 2">
    <name type="scientific">Catenaria anguillulae PL171</name>
    <dbReference type="NCBI Taxonomy" id="765915"/>
    <lineage>
        <taxon>Eukaryota</taxon>
        <taxon>Fungi</taxon>
        <taxon>Fungi incertae sedis</taxon>
        <taxon>Blastocladiomycota</taxon>
        <taxon>Blastocladiomycetes</taxon>
        <taxon>Blastocladiales</taxon>
        <taxon>Catenariaceae</taxon>
        <taxon>Catenaria</taxon>
    </lineage>
</organism>
<sequence length="55" mass="6104">MNAELLQRRVWACRGQPLDGKRKLCYAPAGVCQGHGRTGRCEAQELGQETGEFLN</sequence>
<feature type="non-terminal residue" evidence="1">
    <location>
        <position position="55"/>
    </location>
</feature>
<evidence type="ECO:0000313" key="1">
    <source>
        <dbReference type="EMBL" id="ORZ35393.1"/>
    </source>
</evidence>
<keyword evidence="2" id="KW-1185">Reference proteome</keyword>
<protein>
    <submittedName>
        <fullName evidence="1">Uncharacterized protein</fullName>
    </submittedName>
</protein>
<comment type="caution">
    <text evidence="1">The sequence shown here is derived from an EMBL/GenBank/DDBJ whole genome shotgun (WGS) entry which is preliminary data.</text>
</comment>